<evidence type="ECO:0000256" key="3">
    <source>
        <dbReference type="SAM" id="SignalP"/>
    </source>
</evidence>
<dbReference type="PRINTS" id="PR00837">
    <property type="entry name" value="V5TPXLIKE"/>
</dbReference>
<dbReference type="InterPro" id="IPR035940">
    <property type="entry name" value="CAP_sf"/>
</dbReference>
<proteinExistence type="predicted"/>
<evidence type="ECO:0000256" key="2">
    <source>
        <dbReference type="ARBA" id="ARBA00022525"/>
    </source>
</evidence>
<dbReference type="OrthoDB" id="414826at2759"/>
<dbReference type="Proteomes" id="UP000814243">
    <property type="component" value="Unassembled WGS sequence"/>
</dbReference>
<evidence type="ECO:0000313" key="5">
    <source>
        <dbReference type="EMBL" id="KAH9640402.1"/>
    </source>
</evidence>
<comment type="caution">
    <text evidence="5">The sequence shown here is derived from an EMBL/GenBank/DDBJ whole genome shotgun (WGS) entry which is preliminary data.</text>
</comment>
<dbReference type="InterPro" id="IPR002413">
    <property type="entry name" value="V5_allergen-like"/>
</dbReference>
<feature type="chain" id="PRO_5037599558" description="SCP domain-containing protein" evidence="3">
    <location>
        <begin position="24"/>
        <end position="579"/>
    </location>
</feature>
<evidence type="ECO:0000259" key="4">
    <source>
        <dbReference type="SMART" id="SM00198"/>
    </source>
</evidence>
<dbReference type="CDD" id="cd05380">
    <property type="entry name" value="CAP_euk"/>
    <property type="match status" value="1"/>
</dbReference>
<dbReference type="SMART" id="SM00198">
    <property type="entry name" value="SCP"/>
    <property type="match status" value="1"/>
</dbReference>
<dbReference type="Gene3D" id="3.40.33.10">
    <property type="entry name" value="CAP"/>
    <property type="match status" value="1"/>
</dbReference>
<sequence>MLTLTNIFLLIIASGTIFSICIAKDYCSTDYCNNSKQHTLCKFQSKEPAGHCTDYEKTILSENDKINILDKINSRRNKVAAGEIRSLPSAGSMLKMVWNRELELSAQRWADQCVKHAVPDIQDTCRDLGKVAVGQNIATIHGNAPGLTPQALVDVWYMELLNINSSILFRYVPSSDIGHSHYDYFTQLMWEESNQVGCGGVKFKERLEDASSKYRIIYRLVCNFAPAGNLKNKSVYSTGAPCSRCPFDGICDPIYTALCSYNSAGNDIVTDKDDNVIPGNSDGLIEHSSQHIEALKERNAIDTATEYSNDSTESRPKSTLDNIIQKATFTTFDYFSHLYDYRRHMITSCTKHNLCKDMIMDDFIELLKKKLNNGSMIKDLLTTTTSSALTTYSDNSFSDIGMAAFVNKVYSKKTPTSTKKTTSSDCVNSTFLVDLIEAVIFRNSDKVSASEEYVTNSQPLSSVKPVMVHPELAEAKQNHDSTGHYFFPEEDEDNTQTTESYYDDVNLPVSDLVLEDLKMSTATNDFLDEILESDIIVESTTTLVTLSPDNINLYKSGYGVMKKFLQNIVDKSHTPQNNE</sequence>
<dbReference type="EMBL" id="JACEFF010000281">
    <property type="protein sequence ID" value="KAH9640402.1"/>
    <property type="molecule type" value="Genomic_DNA"/>
</dbReference>
<dbReference type="InterPro" id="IPR001283">
    <property type="entry name" value="CRISP-related"/>
</dbReference>
<dbReference type="GO" id="GO:0005576">
    <property type="term" value="C:extracellular region"/>
    <property type="evidence" value="ECO:0007669"/>
    <property type="project" value="UniProtKB-SubCell"/>
</dbReference>
<reference evidence="5" key="1">
    <citation type="journal article" date="2021" name="G3 (Bethesda)">
        <title>Genome and transcriptome analysis of the beet armyworm Spodoptera exigua reveals targets for pest control. .</title>
        <authorList>
            <person name="Simon S."/>
            <person name="Breeschoten T."/>
            <person name="Jansen H.J."/>
            <person name="Dirks R.P."/>
            <person name="Schranz M.E."/>
            <person name="Ros V.I.D."/>
        </authorList>
    </citation>
    <scope>NUCLEOTIDE SEQUENCE</scope>
    <source>
        <strain evidence="5">TB_SE_WUR_2020</strain>
    </source>
</reference>
<accession>A0A922MQB9</accession>
<feature type="domain" description="SCP" evidence="4">
    <location>
        <begin position="63"/>
        <end position="232"/>
    </location>
</feature>
<evidence type="ECO:0000313" key="6">
    <source>
        <dbReference type="Proteomes" id="UP000814243"/>
    </source>
</evidence>
<dbReference type="Pfam" id="PF00188">
    <property type="entry name" value="CAP"/>
    <property type="match status" value="1"/>
</dbReference>
<dbReference type="SUPFAM" id="SSF55797">
    <property type="entry name" value="PR-1-like"/>
    <property type="match status" value="1"/>
</dbReference>
<evidence type="ECO:0000256" key="1">
    <source>
        <dbReference type="ARBA" id="ARBA00004613"/>
    </source>
</evidence>
<gene>
    <name evidence="5" type="ORF">HF086_018068</name>
</gene>
<protein>
    <recommendedName>
        <fullName evidence="4">SCP domain-containing protein</fullName>
    </recommendedName>
</protein>
<dbReference type="AlphaFoldDB" id="A0A922MQB9"/>
<dbReference type="InterPro" id="IPR014044">
    <property type="entry name" value="CAP_dom"/>
</dbReference>
<organism evidence="5 6">
    <name type="scientific">Spodoptera exigua</name>
    <name type="common">Beet armyworm</name>
    <name type="synonym">Noctua fulgens</name>
    <dbReference type="NCBI Taxonomy" id="7107"/>
    <lineage>
        <taxon>Eukaryota</taxon>
        <taxon>Metazoa</taxon>
        <taxon>Ecdysozoa</taxon>
        <taxon>Arthropoda</taxon>
        <taxon>Hexapoda</taxon>
        <taxon>Insecta</taxon>
        <taxon>Pterygota</taxon>
        <taxon>Neoptera</taxon>
        <taxon>Endopterygota</taxon>
        <taxon>Lepidoptera</taxon>
        <taxon>Glossata</taxon>
        <taxon>Ditrysia</taxon>
        <taxon>Noctuoidea</taxon>
        <taxon>Noctuidae</taxon>
        <taxon>Amphipyrinae</taxon>
        <taxon>Spodoptera</taxon>
    </lineage>
</organism>
<keyword evidence="3" id="KW-0732">Signal</keyword>
<feature type="signal peptide" evidence="3">
    <location>
        <begin position="1"/>
        <end position="23"/>
    </location>
</feature>
<dbReference type="PRINTS" id="PR00838">
    <property type="entry name" value="V5ALLERGEN"/>
</dbReference>
<name>A0A922MQB9_SPOEX</name>
<keyword evidence="2" id="KW-0964">Secreted</keyword>
<dbReference type="PANTHER" id="PTHR10334">
    <property type="entry name" value="CYSTEINE-RICH SECRETORY PROTEIN-RELATED"/>
    <property type="match status" value="1"/>
</dbReference>
<comment type="subcellular location">
    <subcellularLocation>
        <location evidence="1">Secreted</location>
    </subcellularLocation>
</comment>